<dbReference type="Gene3D" id="3.40.190.10">
    <property type="entry name" value="Periplasmic binding protein-like II"/>
    <property type="match status" value="2"/>
</dbReference>
<dbReference type="PANTHER" id="PTHR43649">
    <property type="entry name" value="ARABINOSE-BINDING PROTEIN-RELATED"/>
    <property type="match status" value="1"/>
</dbReference>
<comment type="caution">
    <text evidence="2">The sequence shown here is derived from an EMBL/GenBank/DDBJ whole genome shotgun (WGS) entry which is preliminary data.</text>
</comment>
<sequence>MKRFRKALLICLGALTLGVTACNDSKEQVVEKKDETTKLTFYFPVNVGGKAANLVSEMTEEFNKQNTDIVVEPVYTGNYDDTVTKIQTAAQGGNPPELFVSLATQRFTLSNAGMAMPLDDLIKKDGEEGKKYIEDFLPGFMEDSYVEGKIYSIPFQRSTMVLFYNKDAFTEVGLDPEKAPTTWAELADYSVKLTNDHRKGVGIALNSGSAQWGFTGFALQNSTDGKNLMNEDGKKVYFNTPENVEALQFWLDLQNKYKSMASGIVQWTDLPTQFLAGEVAMIYHTTGNFANIRDNAKFNYGVAFLPGNKRVAAPTGGGNFYITPNLSPEKEAAAWKFIKFMTNPDNVAKWSIETGYVPTRESAYQTEQLKEYYTKYPEALVAYEQLPYAKPELTTYNAAQIWRILNDNIQSAVTGEATPQEALDNAQREATEVLNEYN</sequence>
<dbReference type="CDD" id="cd14748">
    <property type="entry name" value="PBP2_UgpB"/>
    <property type="match status" value="1"/>
</dbReference>
<dbReference type="Proteomes" id="UP000284676">
    <property type="component" value="Unassembled WGS sequence"/>
</dbReference>
<proteinExistence type="predicted"/>
<reference evidence="2 3" key="1">
    <citation type="submission" date="2018-08" db="EMBL/GenBank/DDBJ databases">
        <title>A genome reference for cultivated species of the human gut microbiota.</title>
        <authorList>
            <person name="Zou Y."/>
            <person name="Xue W."/>
            <person name="Luo G."/>
        </authorList>
    </citation>
    <scope>NUCLEOTIDE SEQUENCE [LARGE SCALE GENOMIC DNA]</scope>
    <source>
        <strain evidence="2 3">AM25-1</strain>
    </source>
</reference>
<dbReference type="PANTHER" id="PTHR43649:SF30">
    <property type="entry name" value="ABC TRANSPORTER SUBSTRATE-BINDING PROTEIN"/>
    <property type="match status" value="1"/>
</dbReference>
<dbReference type="EMBL" id="QRHL01000022">
    <property type="protein sequence ID" value="RHF70710.1"/>
    <property type="molecule type" value="Genomic_DNA"/>
</dbReference>
<gene>
    <name evidence="2" type="ORF">DW663_09925</name>
</gene>
<protein>
    <submittedName>
        <fullName evidence="2">ABC transporter substrate-binding protein</fullName>
    </submittedName>
</protein>
<dbReference type="InterPro" id="IPR006059">
    <property type="entry name" value="SBP"/>
</dbReference>
<organism evidence="2 3">
    <name type="scientific">Fusobacterium mortiferum</name>
    <dbReference type="NCBI Taxonomy" id="850"/>
    <lineage>
        <taxon>Bacteria</taxon>
        <taxon>Fusobacteriati</taxon>
        <taxon>Fusobacteriota</taxon>
        <taxon>Fusobacteriia</taxon>
        <taxon>Fusobacteriales</taxon>
        <taxon>Fusobacteriaceae</taxon>
        <taxon>Fusobacterium</taxon>
    </lineage>
</organism>
<dbReference type="SUPFAM" id="SSF53850">
    <property type="entry name" value="Periplasmic binding protein-like II"/>
    <property type="match status" value="1"/>
</dbReference>
<dbReference type="InterPro" id="IPR050490">
    <property type="entry name" value="Bact_solute-bd_prot1"/>
</dbReference>
<evidence type="ECO:0000313" key="2">
    <source>
        <dbReference type="EMBL" id="RHF70710.1"/>
    </source>
</evidence>
<dbReference type="AlphaFoldDB" id="A0A414PQB1"/>
<dbReference type="Pfam" id="PF13416">
    <property type="entry name" value="SBP_bac_8"/>
    <property type="match status" value="1"/>
</dbReference>
<evidence type="ECO:0000313" key="3">
    <source>
        <dbReference type="Proteomes" id="UP000284676"/>
    </source>
</evidence>
<feature type="signal peptide" evidence="1">
    <location>
        <begin position="1"/>
        <end position="21"/>
    </location>
</feature>
<feature type="chain" id="PRO_5019492225" evidence="1">
    <location>
        <begin position="22"/>
        <end position="438"/>
    </location>
</feature>
<accession>A0A414PQB1</accession>
<keyword evidence="1" id="KW-0732">Signal</keyword>
<dbReference type="RefSeq" id="WP_117708906.1">
    <property type="nucleotide sequence ID" value="NZ_JADYUV010000024.1"/>
</dbReference>
<name>A0A414PQB1_FUSMR</name>
<evidence type="ECO:0000256" key="1">
    <source>
        <dbReference type="SAM" id="SignalP"/>
    </source>
</evidence>
<dbReference type="PROSITE" id="PS51257">
    <property type="entry name" value="PROKAR_LIPOPROTEIN"/>
    <property type="match status" value="1"/>
</dbReference>